<dbReference type="GO" id="GO:0003677">
    <property type="term" value="F:DNA binding"/>
    <property type="evidence" value="ECO:0007669"/>
    <property type="project" value="UniProtKB-KW"/>
</dbReference>
<protein>
    <submittedName>
        <fullName evidence="5">MarR family transcriptional regulator</fullName>
    </submittedName>
</protein>
<name>A0A5B2TF99_9PROT</name>
<keyword evidence="6" id="KW-1185">Reference proteome</keyword>
<dbReference type="PANTHER" id="PTHR33164:SF64">
    <property type="entry name" value="TRANSCRIPTIONAL REGULATOR SLYA"/>
    <property type="match status" value="1"/>
</dbReference>
<reference evidence="5 6" key="1">
    <citation type="journal article" date="2015" name="Int. J. Syst. Evol. Microbiol.">
        <title>Roseomonas oryzae sp. nov., isolated from paddy rhizosphere soil.</title>
        <authorList>
            <person name="Ramaprasad E.V."/>
            <person name="Sasikala Ch."/>
            <person name="Ramana Ch.V."/>
        </authorList>
    </citation>
    <scope>NUCLEOTIDE SEQUENCE [LARGE SCALE GENOMIC DNA]</scope>
    <source>
        <strain evidence="5 6">KCTC 42542</strain>
    </source>
</reference>
<dbReference type="PROSITE" id="PS01117">
    <property type="entry name" value="HTH_MARR_1"/>
    <property type="match status" value="1"/>
</dbReference>
<evidence type="ECO:0000313" key="6">
    <source>
        <dbReference type="Proteomes" id="UP000322110"/>
    </source>
</evidence>
<dbReference type="PANTHER" id="PTHR33164">
    <property type="entry name" value="TRANSCRIPTIONAL REGULATOR, MARR FAMILY"/>
    <property type="match status" value="1"/>
</dbReference>
<dbReference type="AlphaFoldDB" id="A0A5B2TF99"/>
<dbReference type="InterPro" id="IPR036390">
    <property type="entry name" value="WH_DNA-bd_sf"/>
</dbReference>
<keyword evidence="2" id="KW-0238">DNA-binding</keyword>
<dbReference type="GO" id="GO:0003700">
    <property type="term" value="F:DNA-binding transcription factor activity"/>
    <property type="evidence" value="ECO:0007669"/>
    <property type="project" value="InterPro"/>
</dbReference>
<proteinExistence type="predicted"/>
<evidence type="ECO:0000259" key="4">
    <source>
        <dbReference type="PROSITE" id="PS50995"/>
    </source>
</evidence>
<evidence type="ECO:0000256" key="2">
    <source>
        <dbReference type="ARBA" id="ARBA00023125"/>
    </source>
</evidence>
<dbReference type="InterPro" id="IPR023187">
    <property type="entry name" value="Tscrpt_reg_MarR-type_CS"/>
</dbReference>
<dbReference type="PRINTS" id="PR00598">
    <property type="entry name" value="HTHMARR"/>
</dbReference>
<evidence type="ECO:0000256" key="3">
    <source>
        <dbReference type="ARBA" id="ARBA00023163"/>
    </source>
</evidence>
<dbReference type="InterPro" id="IPR039422">
    <property type="entry name" value="MarR/SlyA-like"/>
</dbReference>
<keyword evidence="3" id="KW-0804">Transcription</keyword>
<evidence type="ECO:0000313" key="5">
    <source>
        <dbReference type="EMBL" id="KAA2212685.1"/>
    </source>
</evidence>
<sequence length="159" mass="17328">MELRDAALREALLTEIAITGRKVRTVFDRLMRARGMTLPRARLMLHLAKHQAVNQTELAAVLELEHPTLVRLLDGLERQGLIRRSAVPGDRRAKQVMLTAEAMPQLREVEQVVATLRAALLDGIGADELAVTSAVLDRILRNVEACGGGGTGAAPKEEP</sequence>
<dbReference type="OrthoDB" id="7427954at2"/>
<dbReference type="InterPro" id="IPR036388">
    <property type="entry name" value="WH-like_DNA-bd_sf"/>
</dbReference>
<accession>A0A5B2TF99</accession>
<dbReference type="EMBL" id="VUKA01000006">
    <property type="protein sequence ID" value="KAA2212685.1"/>
    <property type="molecule type" value="Genomic_DNA"/>
</dbReference>
<feature type="domain" description="HTH marR-type" evidence="4">
    <location>
        <begin position="9"/>
        <end position="141"/>
    </location>
</feature>
<dbReference type="GO" id="GO:0006950">
    <property type="term" value="P:response to stress"/>
    <property type="evidence" value="ECO:0007669"/>
    <property type="project" value="TreeGrafter"/>
</dbReference>
<keyword evidence="1" id="KW-0805">Transcription regulation</keyword>
<gene>
    <name evidence="5" type="ORF">F0Q34_13290</name>
</gene>
<evidence type="ECO:0000256" key="1">
    <source>
        <dbReference type="ARBA" id="ARBA00023015"/>
    </source>
</evidence>
<dbReference type="Pfam" id="PF12802">
    <property type="entry name" value="MarR_2"/>
    <property type="match status" value="1"/>
</dbReference>
<comment type="caution">
    <text evidence="5">The sequence shown here is derived from an EMBL/GenBank/DDBJ whole genome shotgun (WGS) entry which is preliminary data.</text>
</comment>
<dbReference type="SUPFAM" id="SSF46785">
    <property type="entry name" value="Winged helix' DNA-binding domain"/>
    <property type="match status" value="1"/>
</dbReference>
<dbReference type="Proteomes" id="UP000322110">
    <property type="component" value="Unassembled WGS sequence"/>
</dbReference>
<dbReference type="SMART" id="SM00347">
    <property type="entry name" value="HTH_MARR"/>
    <property type="match status" value="1"/>
</dbReference>
<dbReference type="RefSeq" id="WP_149812713.1">
    <property type="nucleotide sequence ID" value="NZ_VUKA01000006.1"/>
</dbReference>
<dbReference type="PROSITE" id="PS50995">
    <property type="entry name" value="HTH_MARR_2"/>
    <property type="match status" value="1"/>
</dbReference>
<dbReference type="InterPro" id="IPR000835">
    <property type="entry name" value="HTH_MarR-typ"/>
</dbReference>
<organism evidence="5 6">
    <name type="scientific">Teichococcus oryzae</name>
    <dbReference type="NCBI Taxonomy" id="1608942"/>
    <lineage>
        <taxon>Bacteria</taxon>
        <taxon>Pseudomonadati</taxon>
        <taxon>Pseudomonadota</taxon>
        <taxon>Alphaproteobacteria</taxon>
        <taxon>Acetobacterales</taxon>
        <taxon>Roseomonadaceae</taxon>
        <taxon>Roseomonas</taxon>
    </lineage>
</organism>
<dbReference type="Gene3D" id="1.10.10.10">
    <property type="entry name" value="Winged helix-like DNA-binding domain superfamily/Winged helix DNA-binding domain"/>
    <property type="match status" value="1"/>
</dbReference>